<feature type="domain" description="Protein kinase" evidence="7">
    <location>
        <begin position="363"/>
        <end position="677"/>
    </location>
</feature>
<feature type="compositionally biased region" description="Polar residues" evidence="6">
    <location>
        <begin position="58"/>
        <end position="69"/>
    </location>
</feature>
<evidence type="ECO:0000313" key="8">
    <source>
        <dbReference type="EMBL" id="KAF2216807.1"/>
    </source>
</evidence>
<gene>
    <name evidence="8" type="ORF">CERZMDRAFT_92879</name>
</gene>
<keyword evidence="2" id="KW-0808">Transferase</keyword>
<accession>A0A6A6FTL6</accession>
<evidence type="ECO:0000256" key="4">
    <source>
        <dbReference type="ARBA" id="ARBA00022777"/>
    </source>
</evidence>
<evidence type="ECO:0000256" key="1">
    <source>
        <dbReference type="ARBA" id="ARBA00012513"/>
    </source>
</evidence>
<dbReference type="InterPro" id="IPR011009">
    <property type="entry name" value="Kinase-like_dom_sf"/>
</dbReference>
<dbReference type="GO" id="GO:0004674">
    <property type="term" value="F:protein serine/threonine kinase activity"/>
    <property type="evidence" value="ECO:0007669"/>
    <property type="project" value="UniProtKB-EC"/>
</dbReference>
<dbReference type="PANTHER" id="PTHR43671">
    <property type="entry name" value="SERINE/THREONINE-PROTEIN KINASE NEK"/>
    <property type="match status" value="1"/>
</dbReference>
<dbReference type="InterPro" id="IPR008271">
    <property type="entry name" value="Ser/Thr_kinase_AS"/>
</dbReference>
<keyword evidence="4" id="KW-0418">Kinase</keyword>
<feature type="region of interest" description="Disordered" evidence="6">
    <location>
        <begin position="1"/>
        <end position="87"/>
    </location>
</feature>
<reference evidence="8" key="1">
    <citation type="journal article" date="2020" name="Stud. Mycol.">
        <title>101 Dothideomycetes genomes: a test case for predicting lifestyles and emergence of pathogens.</title>
        <authorList>
            <person name="Haridas S."/>
            <person name="Albert R."/>
            <person name="Binder M."/>
            <person name="Bloem J."/>
            <person name="Labutti K."/>
            <person name="Salamov A."/>
            <person name="Andreopoulos B."/>
            <person name="Baker S."/>
            <person name="Barry K."/>
            <person name="Bills G."/>
            <person name="Bluhm B."/>
            <person name="Cannon C."/>
            <person name="Castanera R."/>
            <person name="Culley D."/>
            <person name="Daum C."/>
            <person name="Ezra D."/>
            <person name="Gonzalez J."/>
            <person name="Henrissat B."/>
            <person name="Kuo A."/>
            <person name="Liang C."/>
            <person name="Lipzen A."/>
            <person name="Lutzoni F."/>
            <person name="Magnuson J."/>
            <person name="Mondo S."/>
            <person name="Nolan M."/>
            <person name="Ohm R."/>
            <person name="Pangilinan J."/>
            <person name="Park H.-J."/>
            <person name="Ramirez L."/>
            <person name="Alfaro M."/>
            <person name="Sun H."/>
            <person name="Tritt A."/>
            <person name="Yoshinaga Y."/>
            <person name="Zwiers L.-H."/>
            <person name="Turgeon B."/>
            <person name="Goodwin S."/>
            <person name="Spatafora J."/>
            <person name="Crous P."/>
            <person name="Grigoriev I."/>
        </authorList>
    </citation>
    <scope>NUCLEOTIDE SEQUENCE</scope>
    <source>
        <strain evidence="8">SCOH1-5</strain>
    </source>
</reference>
<dbReference type="SUPFAM" id="SSF56112">
    <property type="entry name" value="Protein kinase-like (PK-like)"/>
    <property type="match status" value="1"/>
</dbReference>
<organism evidence="8 9">
    <name type="scientific">Cercospora zeae-maydis SCOH1-5</name>
    <dbReference type="NCBI Taxonomy" id="717836"/>
    <lineage>
        <taxon>Eukaryota</taxon>
        <taxon>Fungi</taxon>
        <taxon>Dikarya</taxon>
        <taxon>Ascomycota</taxon>
        <taxon>Pezizomycotina</taxon>
        <taxon>Dothideomycetes</taxon>
        <taxon>Dothideomycetidae</taxon>
        <taxon>Mycosphaerellales</taxon>
        <taxon>Mycosphaerellaceae</taxon>
        <taxon>Cercospora</taxon>
    </lineage>
</organism>
<feature type="compositionally biased region" description="Basic and acidic residues" evidence="6">
    <location>
        <begin position="24"/>
        <end position="38"/>
    </location>
</feature>
<evidence type="ECO:0000256" key="3">
    <source>
        <dbReference type="ARBA" id="ARBA00022741"/>
    </source>
</evidence>
<keyword evidence="5" id="KW-0067">ATP-binding</keyword>
<dbReference type="PANTHER" id="PTHR43671:SF13">
    <property type="entry name" value="SERINE_THREONINE-PROTEIN KINASE NEK2"/>
    <property type="match status" value="1"/>
</dbReference>
<evidence type="ECO:0000259" key="7">
    <source>
        <dbReference type="PROSITE" id="PS50011"/>
    </source>
</evidence>
<dbReference type="EMBL" id="ML992663">
    <property type="protein sequence ID" value="KAF2216807.1"/>
    <property type="molecule type" value="Genomic_DNA"/>
</dbReference>
<dbReference type="PROSITE" id="PS50011">
    <property type="entry name" value="PROTEIN_KINASE_DOM"/>
    <property type="match status" value="1"/>
</dbReference>
<protein>
    <recommendedName>
        <fullName evidence="1">non-specific serine/threonine protein kinase</fullName>
        <ecNumber evidence="1">2.7.11.1</ecNumber>
    </recommendedName>
</protein>
<keyword evidence="3" id="KW-0547">Nucleotide-binding</keyword>
<name>A0A6A6FTL6_9PEZI</name>
<proteinExistence type="predicted"/>
<evidence type="ECO:0000256" key="5">
    <source>
        <dbReference type="ARBA" id="ARBA00022840"/>
    </source>
</evidence>
<dbReference type="InterPro" id="IPR050660">
    <property type="entry name" value="NEK_Ser/Thr_kinase"/>
</dbReference>
<dbReference type="Proteomes" id="UP000799539">
    <property type="component" value="Unassembled WGS sequence"/>
</dbReference>
<dbReference type="AlphaFoldDB" id="A0A6A6FTL6"/>
<keyword evidence="9" id="KW-1185">Reference proteome</keyword>
<dbReference type="GO" id="GO:0005524">
    <property type="term" value="F:ATP binding"/>
    <property type="evidence" value="ECO:0007669"/>
    <property type="project" value="UniProtKB-KW"/>
</dbReference>
<dbReference type="EC" id="2.7.11.1" evidence="1"/>
<evidence type="ECO:0000256" key="2">
    <source>
        <dbReference type="ARBA" id="ARBA00022679"/>
    </source>
</evidence>
<dbReference type="Gene3D" id="1.10.510.10">
    <property type="entry name" value="Transferase(Phosphotransferase) domain 1"/>
    <property type="match status" value="1"/>
</dbReference>
<dbReference type="OrthoDB" id="310217at2759"/>
<dbReference type="InterPro" id="IPR000719">
    <property type="entry name" value="Prot_kinase_dom"/>
</dbReference>
<sequence length="720" mass="82065">MQHGNDKNNGRKRPRSGGDIGGGDEDRHRSKTLRRDPSRPSSNAFGHPRDQTAGVEPSTRTSTGHISSDTARHQSSENEGSGLRSGDARETIWQDITDALDALQELEAPAAIIDDMMHLRNIAYNLVEKGCDVRVPHIYPTDSYAAIHRHVSEAVWGMFTTHHFRNQGQLKAKVLTCYGYECAQEFERQCDEVFDLWTRDESNRPESTPVEIFKHVAWQVVTMSFDTLKPSSRTTARFEDLRQSTDHGMTPEFVPRLAFGWGSAEAYCEQLLYDIREDRKLELGNIRFEWDQALSDAQNDQDERECSRLEDGRKTMETVVRAGGAPYGPYNPIPPDWTKRDKWETLARSLGFDQDRSEIQGNWQYKCQLGRGNFGNASLWVRYGPGLRITGRQVIKETYTGLHGAQWNSPRLWFGEYYDRVPLEYALARSAACKPGGDTIVRFDSYGIYDTMAMYRLYGEYCPHGDLETLIDEYVGMQYAGLVDEDGRRYDGRIPSRMLWAIFEALVAALCMMSDGKLPSYRASVPHHPFLHRDLKPANIFLAKPASSIWRGIPVAKVGDFGLAVHSDDPRCEEQGVGSPGYQAPEAYEYPPNSPWYDSTNITAKADMWSVARTMLSLMTLNNDRIESATLDDPVPPRLPQSLWRHYSQDLIDLVHDCLEYDLRDRPSCQEAWHRIKREVDDEGPGLYGLSLKRQEIQEGEIILYRDPTDVYSKLSFQRA</sequence>
<evidence type="ECO:0000313" key="9">
    <source>
        <dbReference type="Proteomes" id="UP000799539"/>
    </source>
</evidence>
<dbReference type="PROSITE" id="PS00108">
    <property type="entry name" value="PROTEIN_KINASE_ST"/>
    <property type="match status" value="1"/>
</dbReference>
<evidence type="ECO:0000256" key="6">
    <source>
        <dbReference type="SAM" id="MobiDB-lite"/>
    </source>
</evidence>
<dbReference type="SMART" id="SM00220">
    <property type="entry name" value="S_TKc"/>
    <property type="match status" value="1"/>
</dbReference>
<dbReference type="Pfam" id="PF00069">
    <property type="entry name" value="Pkinase"/>
    <property type="match status" value="1"/>
</dbReference>